<dbReference type="Proteomes" id="UP000664940">
    <property type="component" value="Unassembled WGS sequence"/>
</dbReference>
<reference evidence="1 2" key="1">
    <citation type="journal article" date="2020" name="Nature">
        <title>Six reference-quality genomes reveal evolution of bat adaptations.</title>
        <authorList>
            <person name="Jebb D."/>
            <person name="Huang Z."/>
            <person name="Pippel M."/>
            <person name="Hughes G.M."/>
            <person name="Lavrichenko K."/>
            <person name="Devanna P."/>
            <person name="Winkler S."/>
            <person name="Jermiin L.S."/>
            <person name="Skirmuntt E.C."/>
            <person name="Katzourakis A."/>
            <person name="Burkitt-Gray L."/>
            <person name="Ray D.A."/>
            <person name="Sullivan K.A.M."/>
            <person name="Roscito J.G."/>
            <person name="Kirilenko B.M."/>
            <person name="Davalos L.M."/>
            <person name="Corthals A.P."/>
            <person name="Power M.L."/>
            <person name="Jones G."/>
            <person name="Ransome R.D."/>
            <person name="Dechmann D.K.N."/>
            <person name="Locatelli A.G."/>
            <person name="Puechmaille S.J."/>
            <person name="Fedrigo O."/>
            <person name="Jarvis E.D."/>
            <person name="Hiller M."/>
            <person name="Vernes S.C."/>
            <person name="Myers E.W."/>
            <person name="Teeling E.C."/>
        </authorList>
    </citation>
    <scope>NUCLEOTIDE SEQUENCE [LARGE SCALE GENOMIC DNA]</scope>
    <source>
        <strain evidence="1">Bat1K_MPI-CBG_1</strain>
    </source>
</reference>
<gene>
    <name evidence="1" type="ORF">HJG60_008655</name>
</gene>
<protein>
    <submittedName>
        <fullName evidence="1">Uncharacterized protein</fullName>
    </submittedName>
</protein>
<dbReference type="AlphaFoldDB" id="A0A833YT41"/>
<dbReference type="EMBL" id="JABVXQ010000012">
    <property type="protein sequence ID" value="KAF6084393.1"/>
    <property type="molecule type" value="Genomic_DNA"/>
</dbReference>
<evidence type="ECO:0000313" key="2">
    <source>
        <dbReference type="Proteomes" id="UP000664940"/>
    </source>
</evidence>
<evidence type="ECO:0000313" key="1">
    <source>
        <dbReference type="EMBL" id="KAF6084393.1"/>
    </source>
</evidence>
<proteinExistence type="predicted"/>
<sequence>MKGMFEVLETIPRKLLEKTQALSIIPLGPVLKTGNHFHPVPLCQSHIIMNIFCISLFSQNQCPKQYQNQILVNRDKKKMWSEQVNQQAHSCTSSIVLGTRDIAINTADLSPSLCHKAYGTSGSMEETGFMEWSQECY</sequence>
<accession>A0A833YT41</accession>
<comment type="caution">
    <text evidence="1">The sequence shown here is derived from an EMBL/GenBank/DDBJ whole genome shotgun (WGS) entry which is preliminary data.</text>
</comment>
<organism evidence="1 2">
    <name type="scientific">Phyllostomus discolor</name>
    <name type="common">pale spear-nosed bat</name>
    <dbReference type="NCBI Taxonomy" id="89673"/>
    <lineage>
        <taxon>Eukaryota</taxon>
        <taxon>Metazoa</taxon>
        <taxon>Chordata</taxon>
        <taxon>Craniata</taxon>
        <taxon>Vertebrata</taxon>
        <taxon>Euteleostomi</taxon>
        <taxon>Mammalia</taxon>
        <taxon>Eutheria</taxon>
        <taxon>Laurasiatheria</taxon>
        <taxon>Chiroptera</taxon>
        <taxon>Yangochiroptera</taxon>
        <taxon>Phyllostomidae</taxon>
        <taxon>Phyllostominae</taxon>
        <taxon>Phyllostomus</taxon>
    </lineage>
</organism>
<name>A0A833YT41_9CHIR</name>